<feature type="compositionally biased region" description="Polar residues" evidence="1">
    <location>
        <begin position="94"/>
        <end position="108"/>
    </location>
</feature>
<feature type="compositionally biased region" description="Low complexity" evidence="1">
    <location>
        <begin position="109"/>
        <end position="121"/>
    </location>
</feature>
<evidence type="ECO:0000313" key="4">
    <source>
        <dbReference type="Proteomes" id="UP001138500"/>
    </source>
</evidence>
<keyword evidence="4" id="KW-1185">Reference proteome</keyword>
<proteinExistence type="predicted"/>
<dbReference type="EMBL" id="RIBY02001923">
    <property type="protein sequence ID" value="KAH9827031.1"/>
    <property type="molecule type" value="Genomic_DNA"/>
</dbReference>
<gene>
    <name evidence="3" type="ORF">Tdes44962_MAKER03138</name>
</gene>
<evidence type="ECO:0000313" key="3">
    <source>
        <dbReference type="EMBL" id="KAH9827031.1"/>
    </source>
</evidence>
<dbReference type="Proteomes" id="UP001138500">
    <property type="component" value="Unassembled WGS sequence"/>
</dbReference>
<comment type="caution">
    <text evidence="3">The sequence shown here is derived from an EMBL/GenBank/DDBJ whole genome shotgun (WGS) entry which is preliminary data.</text>
</comment>
<evidence type="ECO:0000256" key="1">
    <source>
        <dbReference type="SAM" id="MobiDB-lite"/>
    </source>
</evidence>
<organism evidence="3 4">
    <name type="scientific">Teratosphaeria destructans</name>
    <dbReference type="NCBI Taxonomy" id="418781"/>
    <lineage>
        <taxon>Eukaryota</taxon>
        <taxon>Fungi</taxon>
        <taxon>Dikarya</taxon>
        <taxon>Ascomycota</taxon>
        <taxon>Pezizomycotina</taxon>
        <taxon>Dothideomycetes</taxon>
        <taxon>Dothideomycetidae</taxon>
        <taxon>Mycosphaerellales</taxon>
        <taxon>Teratosphaeriaceae</taxon>
        <taxon>Teratosphaeria</taxon>
    </lineage>
</organism>
<keyword evidence="2" id="KW-0472">Membrane</keyword>
<dbReference type="AlphaFoldDB" id="A0A9W7W1W2"/>
<keyword evidence="2" id="KW-0812">Transmembrane</keyword>
<feature type="transmembrane region" description="Helical" evidence="2">
    <location>
        <begin position="131"/>
        <end position="150"/>
    </location>
</feature>
<accession>A0A9W7W1W2</accession>
<evidence type="ECO:0000256" key="2">
    <source>
        <dbReference type="SAM" id="Phobius"/>
    </source>
</evidence>
<sequence>MSRETYAKLSESDLRLAQQLHLFWKAHSRYVKDSTLKAQLQRLVDEVSMVEGLSYPPEWLDSAATRRDIILAVQQSLDGVPPPKASRGPIGPRTRSTANTTDQIDTSENNAHNPAPPTTNTKVPTLRGATLVILLPLAIALAIAWLYSLIPSGTSDSPARVETTARMSSSIRTADTVWIPCPRRTAELCEVVRPRTARD</sequence>
<protein>
    <submittedName>
        <fullName evidence="3">Uncharacterized protein</fullName>
    </submittedName>
</protein>
<reference evidence="3 4" key="1">
    <citation type="journal article" date="2018" name="IMA Fungus">
        <title>IMA Genome-F 10: Nine draft genome sequences of Claviceps purpurea s.lat., including C. arundinis, C. humidiphila, and C. cf. spartinae, pseudomolecules for the pitch canker pathogen Fusarium circinatum, draft genome of Davidsoniella eucalypti, Grosmannia galeiformis, Quambalaria eucalypti, and Teratosphaeria destructans.</title>
        <authorList>
            <person name="Wingfield B.D."/>
            <person name="Liu M."/>
            <person name="Nguyen H.D."/>
            <person name="Lane F.A."/>
            <person name="Morgan S.W."/>
            <person name="De Vos L."/>
            <person name="Wilken P.M."/>
            <person name="Duong T.A."/>
            <person name="Aylward J."/>
            <person name="Coetzee M.P."/>
            <person name="Dadej K."/>
            <person name="De Beer Z.W."/>
            <person name="Findlay W."/>
            <person name="Havenga M."/>
            <person name="Kolarik M."/>
            <person name="Menzies J.G."/>
            <person name="Naidoo K."/>
            <person name="Pochopski O."/>
            <person name="Shoukouhi P."/>
            <person name="Santana Q.C."/>
            <person name="Seifert K.A."/>
            <person name="Soal N."/>
            <person name="Steenkamp E.T."/>
            <person name="Tatham C.T."/>
            <person name="van der Nest M.A."/>
            <person name="Wingfield M.J."/>
        </authorList>
    </citation>
    <scope>NUCLEOTIDE SEQUENCE [LARGE SCALE GENOMIC DNA]</scope>
    <source>
        <strain evidence="3">CMW44962</strain>
    </source>
</reference>
<feature type="region of interest" description="Disordered" evidence="1">
    <location>
        <begin position="78"/>
        <end position="123"/>
    </location>
</feature>
<name>A0A9W7W1W2_9PEZI</name>
<keyword evidence="2" id="KW-1133">Transmembrane helix</keyword>
<reference evidence="3 4" key="2">
    <citation type="journal article" date="2021" name="Curr. Genet.">
        <title>Genetic response to nitrogen starvation in the aggressive Eucalyptus foliar pathogen Teratosphaeria destructans.</title>
        <authorList>
            <person name="Havenga M."/>
            <person name="Wingfield B.D."/>
            <person name="Wingfield M.J."/>
            <person name="Dreyer L.L."/>
            <person name="Roets F."/>
            <person name="Aylward J."/>
        </authorList>
    </citation>
    <scope>NUCLEOTIDE SEQUENCE [LARGE SCALE GENOMIC DNA]</scope>
    <source>
        <strain evidence="3">CMW44962</strain>
    </source>
</reference>